<dbReference type="PROSITE" id="PS50862">
    <property type="entry name" value="AA_TRNA_LIGASE_II"/>
    <property type="match status" value="1"/>
</dbReference>
<dbReference type="InterPro" id="IPR033731">
    <property type="entry name" value="GlyRS-like_core"/>
</dbReference>
<dbReference type="CDD" id="cd00774">
    <property type="entry name" value="GlyRS-like_core"/>
    <property type="match status" value="1"/>
</dbReference>
<evidence type="ECO:0000259" key="9">
    <source>
        <dbReference type="PROSITE" id="PS50862"/>
    </source>
</evidence>
<dbReference type="Gene3D" id="3.30.930.10">
    <property type="entry name" value="Bira Bifunctional Protein, Domain 2"/>
    <property type="match status" value="1"/>
</dbReference>
<protein>
    <recommendedName>
        <fullName evidence="8">Glycine--tRNA ligase</fullName>
        <ecNumber evidence="8">6.1.1.14</ecNumber>
    </recommendedName>
    <alternativeName>
        <fullName evidence="8">Glycyl-tRNA synthetase</fullName>
        <shortName evidence="8">GlyRS</shortName>
    </alternativeName>
</protein>
<dbReference type="HAMAP" id="MF_00253_B">
    <property type="entry name" value="Gly_tRNA_synth_B"/>
    <property type="match status" value="1"/>
</dbReference>
<comment type="subcellular location">
    <subcellularLocation>
        <location evidence="8">Cytoplasm</location>
    </subcellularLocation>
</comment>
<feature type="binding site" evidence="8">
    <location>
        <begin position="212"/>
        <end position="217"/>
    </location>
    <ligand>
        <name>ATP</name>
        <dbReference type="ChEBI" id="CHEBI:30616"/>
    </ligand>
</feature>
<evidence type="ECO:0000256" key="8">
    <source>
        <dbReference type="HAMAP-Rule" id="MF_00253"/>
    </source>
</evidence>
<comment type="function">
    <text evidence="8">Catalyzes the attachment of glycine to tRNA(Gly).</text>
</comment>
<dbReference type="GO" id="GO:0070062">
    <property type="term" value="C:extracellular exosome"/>
    <property type="evidence" value="ECO:0007669"/>
    <property type="project" value="UniProtKB-ARBA"/>
</dbReference>
<feature type="binding site" evidence="8">
    <location>
        <position position="99"/>
    </location>
    <ligand>
        <name>substrate</name>
    </ligand>
</feature>
<proteinExistence type="inferred from homology"/>
<dbReference type="InterPro" id="IPR045864">
    <property type="entry name" value="aa-tRNA-synth_II/BPL/LPL"/>
</dbReference>
<comment type="similarity">
    <text evidence="1 8">Belongs to the class-II aminoacyl-tRNA synthetase family.</text>
</comment>
<gene>
    <name evidence="8" type="primary">glyQS</name>
    <name evidence="10" type="ORF">FYJ50_00545</name>
</gene>
<dbReference type="GO" id="GO:0015966">
    <property type="term" value="P:diadenosine tetraphosphate biosynthetic process"/>
    <property type="evidence" value="ECO:0007669"/>
    <property type="project" value="UniProtKB-ARBA"/>
</dbReference>
<keyword evidence="7 8" id="KW-0030">Aminoacyl-tRNA synthetase</keyword>
<dbReference type="SUPFAM" id="SSF55681">
    <property type="entry name" value="Class II aaRS and biotin synthetases"/>
    <property type="match status" value="1"/>
</dbReference>
<organism evidence="10 11">
    <name type="scientific">Floccifex porci</name>
    <dbReference type="NCBI Taxonomy" id="2606629"/>
    <lineage>
        <taxon>Bacteria</taxon>
        <taxon>Bacillati</taxon>
        <taxon>Bacillota</taxon>
        <taxon>Erysipelotrichia</taxon>
        <taxon>Erysipelotrichales</taxon>
        <taxon>Erysipelotrichaceae</taxon>
        <taxon>Floccifex</taxon>
    </lineage>
</organism>
<dbReference type="GO" id="GO:0004081">
    <property type="term" value="F:bis(5'-nucleosyl)-tetraphosphatase (asymmetrical) activity"/>
    <property type="evidence" value="ECO:0007669"/>
    <property type="project" value="UniProtKB-ARBA"/>
</dbReference>
<dbReference type="RefSeq" id="WP_154459090.1">
    <property type="nucleotide sequence ID" value="NZ_JAQYTQ010000054.1"/>
</dbReference>
<dbReference type="Pfam" id="PF00587">
    <property type="entry name" value="tRNA-synt_2b"/>
    <property type="match status" value="1"/>
</dbReference>
<comment type="caution">
    <text evidence="10">The sequence shown here is derived from an EMBL/GenBank/DDBJ whole genome shotgun (WGS) entry which is preliminary data.</text>
</comment>
<dbReference type="Gene3D" id="3.40.50.800">
    <property type="entry name" value="Anticodon-binding domain"/>
    <property type="match status" value="1"/>
</dbReference>
<keyword evidence="6 8" id="KW-0648">Protein biosynthesis</keyword>
<keyword evidence="2 8" id="KW-0963">Cytoplasm</keyword>
<dbReference type="InterPro" id="IPR036621">
    <property type="entry name" value="Anticodon-bd_dom_sf"/>
</dbReference>
<name>A0A7X2N1A0_9FIRM</name>
<dbReference type="GO" id="GO:0004820">
    <property type="term" value="F:glycine-tRNA ligase activity"/>
    <property type="evidence" value="ECO:0007669"/>
    <property type="project" value="UniProtKB-UniRule"/>
</dbReference>
<dbReference type="InterPro" id="IPR002315">
    <property type="entry name" value="tRNA-synt_gly"/>
</dbReference>
<dbReference type="InterPro" id="IPR002314">
    <property type="entry name" value="aa-tRNA-synt_IIb"/>
</dbReference>
<dbReference type="NCBIfam" id="NF003211">
    <property type="entry name" value="PRK04173.1"/>
    <property type="match status" value="1"/>
</dbReference>
<dbReference type="CDD" id="cd00858">
    <property type="entry name" value="GlyRS_anticodon"/>
    <property type="match status" value="1"/>
</dbReference>
<evidence type="ECO:0000256" key="5">
    <source>
        <dbReference type="ARBA" id="ARBA00022840"/>
    </source>
</evidence>
<keyword evidence="11" id="KW-1185">Reference proteome</keyword>
<feature type="domain" description="Aminoacyl-transfer RNA synthetases class-II family profile" evidence="9">
    <location>
        <begin position="150"/>
        <end position="362"/>
    </location>
</feature>
<dbReference type="NCBIfam" id="TIGR00389">
    <property type="entry name" value="glyS_dimeric"/>
    <property type="match status" value="1"/>
</dbReference>
<reference evidence="10 11" key="1">
    <citation type="submission" date="2019-08" db="EMBL/GenBank/DDBJ databases">
        <title>In-depth cultivation of the pig gut microbiome towards novel bacterial diversity and tailored functional studies.</title>
        <authorList>
            <person name="Wylensek D."/>
            <person name="Hitch T.C.A."/>
            <person name="Clavel T."/>
        </authorList>
    </citation>
    <scope>NUCLEOTIDE SEQUENCE [LARGE SCALE GENOMIC DNA]</scope>
    <source>
        <strain evidence="10 11">LKV-178-WT-2G</strain>
    </source>
</reference>
<dbReference type="InterPro" id="IPR027031">
    <property type="entry name" value="Gly-tRNA_synthase/POLG2"/>
</dbReference>
<evidence type="ECO:0000256" key="3">
    <source>
        <dbReference type="ARBA" id="ARBA00022598"/>
    </source>
</evidence>
<dbReference type="FunFam" id="3.40.50.800:FF:000002">
    <property type="entry name" value="Glycine--tRNA ligase"/>
    <property type="match status" value="1"/>
</dbReference>
<dbReference type="GO" id="GO:1990742">
    <property type="term" value="C:microvesicle"/>
    <property type="evidence" value="ECO:0007669"/>
    <property type="project" value="UniProtKB-ARBA"/>
</dbReference>
<keyword evidence="3 8" id="KW-0436">Ligase</keyword>
<dbReference type="PANTHER" id="PTHR10745">
    <property type="entry name" value="GLYCYL-TRNA SYNTHETASE/DNA POLYMERASE SUBUNIT GAMMA-2"/>
    <property type="match status" value="1"/>
</dbReference>
<dbReference type="InterPro" id="IPR006195">
    <property type="entry name" value="aa-tRNA-synth_II"/>
</dbReference>
<feature type="binding site" evidence="8">
    <location>
        <position position="170"/>
    </location>
    <ligand>
        <name>substrate</name>
    </ligand>
</feature>
<dbReference type="SUPFAM" id="SSF52954">
    <property type="entry name" value="Class II aaRS ABD-related"/>
    <property type="match status" value="1"/>
</dbReference>
<evidence type="ECO:0000313" key="11">
    <source>
        <dbReference type="Proteomes" id="UP000470082"/>
    </source>
</evidence>
<keyword evidence="5 8" id="KW-0067">ATP-binding</keyword>
<dbReference type="PANTHER" id="PTHR10745:SF8">
    <property type="entry name" value="DNA POLYMERASE SUBUNIT GAMMA-2, MITOCHONDRIAL"/>
    <property type="match status" value="1"/>
</dbReference>
<accession>A0A7X2N1A0</accession>
<feature type="binding site" evidence="8">
    <location>
        <begin position="328"/>
        <end position="332"/>
    </location>
    <ligand>
        <name>substrate</name>
    </ligand>
</feature>
<dbReference type="GO" id="GO:0016740">
    <property type="term" value="F:transferase activity"/>
    <property type="evidence" value="ECO:0007669"/>
    <property type="project" value="UniProtKB-ARBA"/>
</dbReference>
<dbReference type="GO" id="GO:0005524">
    <property type="term" value="F:ATP binding"/>
    <property type="evidence" value="ECO:0007669"/>
    <property type="project" value="UniProtKB-UniRule"/>
</dbReference>
<feature type="binding site" evidence="8">
    <location>
        <begin position="202"/>
        <end position="204"/>
    </location>
    <ligand>
        <name>ATP</name>
        <dbReference type="ChEBI" id="CHEBI:30616"/>
    </ligand>
</feature>
<dbReference type="EMBL" id="VUMM01000001">
    <property type="protein sequence ID" value="MSS00616.1"/>
    <property type="molecule type" value="Genomic_DNA"/>
</dbReference>
<dbReference type="InterPro" id="IPR004154">
    <property type="entry name" value="Anticodon-bd"/>
</dbReference>
<dbReference type="PRINTS" id="PR01043">
    <property type="entry name" value="TRNASYNTHGLY"/>
</dbReference>
<dbReference type="GO" id="GO:0006426">
    <property type="term" value="P:glycyl-tRNA aminoacylation"/>
    <property type="evidence" value="ECO:0007669"/>
    <property type="project" value="UniProtKB-UniRule"/>
</dbReference>
<evidence type="ECO:0000256" key="1">
    <source>
        <dbReference type="ARBA" id="ARBA00008226"/>
    </source>
</evidence>
<evidence type="ECO:0000256" key="2">
    <source>
        <dbReference type="ARBA" id="ARBA00022490"/>
    </source>
</evidence>
<dbReference type="Pfam" id="PF03129">
    <property type="entry name" value="HGTP_anticodon"/>
    <property type="match status" value="1"/>
</dbReference>
<dbReference type="GO" id="GO:0005829">
    <property type="term" value="C:cytosol"/>
    <property type="evidence" value="ECO:0007669"/>
    <property type="project" value="UniProtKB-ARBA"/>
</dbReference>
<comment type="catalytic activity">
    <reaction evidence="8">
        <text>tRNA(Gly) + glycine + ATP = glycyl-tRNA(Gly) + AMP + diphosphate</text>
        <dbReference type="Rhea" id="RHEA:16013"/>
        <dbReference type="Rhea" id="RHEA-COMP:9664"/>
        <dbReference type="Rhea" id="RHEA-COMP:9683"/>
        <dbReference type="ChEBI" id="CHEBI:30616"/>
        <dbReference type="ChEBI" id="CHEBI:33019"/>
        <dbReference type="ChEBI" id="CHEBI:57305"/>
        <dbReference type="ChEBI" id="CHEBI:78442"/>
        <dbReference type="ChEBI" id="CHEBI:78522"/>
        <dbReference type="ChEBI" id="CHEBI:456215"/>
        <dbReference type="EC" id="6.1.1.14"/>
    </reaction>
</comment>
<dbReference type="GO" id="GO:0140096">
    <property type="term" value="F:catalytic activity, acting on a protein"/>
    <property type="evidence" value="ECO:0007669"/>
    <property type="project" value="UniProtKB-ARBA"/>
</dbReference>
<evidence type="ECO:0000256" key="7">
    <source>
        <dbReference type="ARBA" id="ARBA00023146"/>
    </source>
</evidence>
<feature type="binding site" evidence="8">
    <location>
        <begin position="217"/>
        <end position="221"/>
    </location>
    <ligand>
        <name>substrate</name>
    </ligand>
</feature>
<dbReference type="InterPro" id="IPR022961">
    <property type="entry name" value="Gly_tRNA_ligase_bac"/>
</dbReference>
<dbReference type="EC" id="6.1.1.14" evidence="8"/>
<feature type="binding site" evidence="8">
    <location>
        <begin position="332"/>
        <end position="335"/>
    </location>
    <ligand>
        <name>ATP</name>
        <dbReference type="ChEBI" id="CHEBI:30616"/>
    </ligand>
</feature>
<evidence type="ECO:0000313" key="10">
    <source>
        <dbReference type="EMBL" id="MSS00616.1"/>
    </source>
</evidence>
<sequence>MSQKSFNEVVAHMKNSGFVYQGSEIYGGLANTWDFGPLGIELKNNIKNAWWKRFIQEDPNNCGLQSAILMNPNVWVASGHVGGFSDPLMDCKECKSRHRADQLIEEATNHEVSCGGWTNEEMETYIKEHDICCPKCGAKNFTEIRQFNLMFKTFQGVLEDAKSTIYLRPETAQGIFVNFKNVQRSMRKKLPFGIGQIGKSFRNEITPGNFIFRTREFEQMELEFFCKPGTELDWFDYYRTNCVKFLKDLGLKEENIRLRDHDPEELAHYSNATTDIEYMFGDPIDWGELWGIASRTDFDLKAHQETSKQSMEYFDQETNEKYIPYVIEPSVGVERLILAVMCEAYTVEQLEKEERTVLKLHPYLAPYKVAILPLTKKLSDKANEVFANCAKEFTCTFDEAGNIGKRYRRQDAIGTPYCVTIDYETEKDGCVTVRNRDTMEQVRVPLEKLTDYIKERIRF</sequence>
<dbReference type="Proteomes" id="UP000470082">
    <property type="component" value="Unassembled WGS sequence"/>
</dbReference>
<evidence type="ECO:0000256" key="6">
    <source>
        <dbReference type="ARBA" id="ARBA00022917"/>
    </source>
</evidence>
<evidence type="ECO:0000256" key="4">
    <source>
        <dbReference type="ARBA" id="ARBA00022741"/>
    </source>
</evidence>
<feature type="binding site" evidence="8">
    <location>
        <begin position="288"/>
        <end position="289"/>
    </location>
    <ligand>
        <name>ATP</name>
        <dbReference type="ChEBI" id="CHEBI:30616"/>
    </ligand>
</feature>
<comment type="subunit">
    <text evidence="8">Homodimer.</text>
</comment>
<keyword evidence="4 8" id="KW-0547">Nucleotide-binding</keyword>
<dbReference type="AlphaFoldDB" id="A0A7X2N1A0"/>